<protein>
    <submittedName>
        <fullName evidence="2">Uncharacterized protein</fullName>
    </submittedName>
</protein>
<evidence type="ECO:0000313" key="2">
    <source>
        <dbReference type="EMBL" id="MDQ0908714.1"/>
    </source>
</evidence>
<sequence length="87" mass="9730">MRPDPLFPTARMSGTCPTPVHLRSRGEYERGREHIRDTRRFTSANCPLAPYGAATANNSARTHVYVCRKATTRTTPVLLPRPLKLPA</sequence>
<accession>A0AAW8FG91</accession>
<dbReference type="AlphaFoldDB" id="A0AAW8FG91"/>
<evidence type="ECO:0000313" key="3">
    <source>
        <dbReference type="Proteomes" id="UP001234216"/>
    </source>
</evidence>
<comment type="caution">
    <text evidence="2">The sequence shown here is derived from an EMBL/GenBank/DDBJ whole genome shotgun (WGS) entry which is preliminary data.</text>
</comment>
<evidence type="ECO:0000256" key="1">
    <source>
        <dbReference type="SAM" id="MobiDB-lite"/>
    </source>
</evidence>
<name>A0AAW8FG91_9ACTN</name>
<proteinExistence type="predicted"/>
<reference evidence="2" key="1">
    <citation type="submission" date="2023-07" db="EMBL/GenBank/DDBJ databases">
        <title>Comparative genomics of wheat-associated soil bacteria to identify genetic determinants of phenazine resistance.</title>
        <authorList>
            <person name="Mouncey N."/>
        </authorList>
    </citation>
    <scope>NUCLEOTIDE SEQUENCE</scope>
    <source>
        <strain evidence="2">V4I22</strain>
    </source>
</reference>
<gene>
    <name evidence="2" type="ORF">QFZ22_004699</name>
</gene>
<feature type="region of interest" description="Disordered" evidence="1">
    <location>
        <begin position="1"/>
        <end position="32"/>
    </location>
</feature>
<dbReference type="EMBL" id="JAUSZV010000005">
    <property type="protein sequence ID" value="MDQ0908714.1"/>
    <property type="molecule type" value="Genomic_DNA"/>
</dbReference>
<dbReference type="Proteomes" id="UP001234216">
    <property type="component" value="Unassembled WGS sequence"/>
</dbReference>
<organism evidence="2 3">
    <name type="scientific">Streptomyces canus</name>
    <dbReference type="NCBI Taxonomy" id="58343"/>
    <lineage>
        <taxon>Bacteria</taxon>
        <taxon>Bacillati</taxon>
        <taxon>Actinomycetota</taxon>
        <taxon>Actinomycetes</taxon>
        <taxon>Kitasatosporales</taxon>
        <taxon>Streptomycetaceae</taxon>
        <taxon>Streptomyces</taxon>
        <taxon>Streptomyces aurantiacus group</taxon>
    </lineage>
</organism>